<gene>
    <name evidence="6" type="ORF">GJU39_19435</name>
</gene>
<organism evidence="6 7">
    <name type="scientific">Pedobacter petrophilus</name>
    <dbReference type="NCBI Taxonomy" id="1908241"/>
    <lineage>
        <taxon>Bacteria</taxon>
        <taxon>Pseudomonadati</taxon>
        <taxon>Bacteroidota</taxon>
        <taxon>Sphingobacteriia</taxon>
        <taxon>Sphingobacteriales</taxon>
        <taxon>Sphingobacteriaceae</taxon>
        <taxon>Pedobacter</taxon>
    </lineage>
</organism>
<evidence type="ECO:0000256" key="1">
    <source>
        <dbReference type="ARBA" id="ARBA00004141"/>
    </source>
</evidence>
<feature type="transmembrane region" description="Helical" evidence="5">
    <location>
        <begin position="52"/>
        <end position="72"/>
    </location>
</feature>
<keyword evidence="7" id="KW-1185">Reference proteome</keyword>
<dbReference type="RefSeq" id="WP_154282667.1">
    <property type="nucleotide sequence ID" value="NZ_JBHUJQ010000001.1"/>
</dbReference>
<keyword evidence="2 5" id="KW-0812">Transmembrane</keyword>
<sequence>METNKNFTTSTDNGKGAAIVSYIFLIGWLISFFAIYKENKTSLSTYHLRQSLLLHLSIIVINILITIILTIAPLVFLAYISYAIGIIYLVFIVLGAISASNLQNKPLPVIGDKAQTLFSSI</sequence>
<dbReference type="OrthoDB" id="6400719at2"/>
<evidence type="ECO:0000313" key="6">
    <source>
        <dbReference type="EMBL" id="MRX78259.1"/>
    </source>
</evidence>
<dbReference type="InterPro" id="IPR019109">
    <property type="entry name" value="MamF_MmsF"/>
</dbReference>
<comment type="subcellular location">
    <subcellularLocation>
        <location evidence="1">Membrane</location>
        <topology evidence="1">Multi-pass membrane protein</topology>
    </subcellularLocation>
</comment>
<accession>A0A7K0G4T4</accession>
<evidence type="ECO:0000256" key="2">
    <source>
        <dbReference type="ARBA" id="ARBA00022692"/>
    </source>
</evidence>
<evidence type="ECO:0000313" key="7">
    <source>
        <dbReference type="Proteomes" id="UP000487757"/>
    </source>
</evidence>
<name>A0A7K0G4T4_9SPHI</name>
<comment type="caution">
    <text evidence="6">The sequence shown here is derived from an EMBL/GenBank/DDBJ whole genome shotgun (WGS) entry which is preliminary data.</text>
</comment>
<proteinExistence type="predicted"/>
<evidence type="ECO:0000256" key="5">
    <source>
        <dbReference type="SAM" id="Phobius"/>
    </source>
</evidence>
<keyword evidence="3 5" id="KW-1133">Transmembrane helix</keyword>
<protein>
    <submittedName>
        <fullName evidence="6">DUF4870 domain-containing protein</fullName>
    </submittedName>
</protein>
<dbReference type="Pfam" id="PF09685">
    <property type="entry name" value="MamF_MmsF"/>
    <property type="match status" value="1"/>
</dbReference>
<evidence type="ECO:0000256" key="4">
    <source>
        <dbReference type="ARBA" id="ARBA00023136"/>
    </source>
</evidence>
<reference evidence="6 7" key="1">
    <citation type="submission" date="2019-11" db="EMBL/GenBank/DDBJ databases">
        <title>Pedobacter petrophilus genome.</title>
        <authorList>
            <person name="Feldbauer M.J."/>
            <person name="Newman J.D."/>
        </authorList>
    </citation>
    <scope>NUCLEOTIDE SEQUENCE [LARGE SCALE GENOMIC DNA]</scope>
    <source>
        <strain evidence="6 7">LMG 29686</strain>
    </source>
</reference>
<feature type="transmembrane region" description="Helical" evidence="5">
    <location>
        <begin position="16"/>
        <end position="36"/>
    </location>
</feature>
<feature type="transmembrane region" description="Helical" evidence="5">
    <location>
        <begin position="78"/>
        <end position="97"/>
    </location>
</feature>
<dbReference type="AlphaFoldDB" id="A0A7K0G4T4"/>
<evidence type="ECO:0000256" key="3">
    <source>
        <dbReference type="ARBA" id="ARBA00022989"/>
    </source>
</evidence>
<dbReference type="EMBL" id="WKKH01000045">
    <property type="protein sequence ID" value="MRX78259.1"/>
    <property type="molecule type" value="Genomic_DNA"/>
</dbReference>
<dbReference type="Proteomes" id="UP000487757">
    <property type="component" value="Unassembled WGS sequence"/>
</dbReference>
<keyword evidence="4 5" id="KW-0472">Membrane</keyword>